<feature type="binding site" evidence="8">
    <location>
        <position position="308"/>
    </location>
    <ligand>
        <name>Mn(2+)</name>
        <dbReference type="ChEBI" id="CHEBI:29035"/>
        <label>4</label>
    </ligand>
</feature>
<dbReference type="PDB" id="6WXX">
    <property type="method" value="X-ray"/>
    <property type="resolution" value="3.00 A"/>
    <property type="chains" value="A/B/C/D=1-373"/>
</dbReference>
<evidence type="ECO:0008006" key="9">
    <source>
        <dbReference type="Google" id="ProtNLM"/>
    </source>
</evidence>
<dbReference type="InterPro" id="IPR011856">
    <property type="entry name" value="tRNA_endonuc-like_dom_sf"/>
</dbReference>
<reference evidence="5" key="2">
    <citation type="submission" date="2011-04" db="EMBL/GenBank/DDBJ databases">
        <title>The complete genome of chromosome of Treponema succinifaciens DSM 2489.</title>
        <authorList>
            <person name="Lucas S."/>
            <person name="Copeland A."/>
            <person name="Lapidus A."/>
            <person name="Bruce D."/>
            <person name="Goodwin L."/>
            <person name="Pitluck S."/>
            <person name="Peters L."/>
            <person name="Kyrpides N."/>
            <person name="Mavromatis K."/>
            <person name="Ivanova N."/>
            <person name="Ovchinnikova G."/>
            <person name="Teshima H."/>
            <person name="Detter J.C."/>
            <person name="Tapia R."/>
            <person name="Han C."/>
            <person name="Land M."/>
            <person name="Hauser L."/>
            <person name="Markowitz V."/>
            <person name="Cheng J.-F."/>
            <person name="Hugenholtz P."/>
            <person name="Woyke T."/>
            <person name="Wu D."/>
            <person name="Gronow S."/>
            <person name="Wellnitz S."/>
            <person name="Brambilla E."/>
            <person name="Klenk H.-P."/>
            <person name="Eisen J.A."/>
        </authorList>
    </citation>
    <scope>NUCLEOTIDE SEQUENCE [LARGE SCALE GENOMIC DNA]</scope>
    <source>
        <strain evidence="5">ATCC 33096 / DSM 2489 / 6091</strain>
    </source>
</reference>
<feature type="domain" description="Card1 CARF" evidence="2">
    <location>
        <begin position="5"/>
        <end position="150"/>
    </location>
</feature>
<dbReference type="InterPro" id="IPR015093">
    <property type="entry name" value="Card1_endonucl_dom"/>
</dbReference>
<dbReference type="HOGENOM" id="CLU_717046_0_0_12"/>
<dbReference type="Gene3D" id="3.40.1350.10">
    <property type="match status" value="1"/>
</dbReference>
<evidence type="ECO:0007829" key="6">
    <source>
        <dbReference type="PDB" id="6WXW"/>
    </source>
</evidence>
<dbReference type="Proteomes" id="UP000006852">
    <property type="component" value="Chromosome"/>
</dbReference>
<dbReference type="PDB" id="6XL1">
    <property type="method" value="X-ray"/>
    <property type="resolution" value="1.95 A"/>
    <property type="chains" value="A/B=1-373"/>
</dbReference>
<feature type="binding site" evidence="7">
    <location>
        <position position="309"/>
    </location>
    <ligand>
        <name>Mn(2+)</name>
        <dbReference type="ChEBI" id="CHEBI:29035"/>
        <label>3</label>
    </ligand>
</feature>
<proteinExistence type="evidence at protein level"/>
<feature type="domain" description="Card1 hinge" evidence="3">
    <location>
        <begin position="161"/>
        <end position="247"/>
    </location>
</feature>
<dbReference type="EMBL" id="CP002631">
    <property type="protein sequence ID" value="AEB15054.1"/>
    <property type="molecule type" value="Genomic_DNA"/>
</dbReference>
<evidence type="ECO:0000259" key="3">
    <source>
        <dbReference type="Pfam" id="PF23401"/>
    </source>
</evidence>
<keyword evidence="6 7" id="KW-0002">3D-structure</keyword>
<dbReference type="SMR" id="F2NWD3"/>
<dbReference type="Gene3D" id="3.40.50.10770">
    <property type="entry name" value="Hypothetical protein VC1899 like domain (Restriction endonuclease-like)"/>
    <property type="match status" value="1"/>
</dbReference>
<dbReference type="Pfam" id="PF09002">
    <property type="entry name" value="Card1_endonuc"/>
    <property type="match status" value="1"/>
</dbReference>
<dbReference type="GO" id="GO:0046872">
    <property type="term" value="F:metal ion binding"/>
    <property type="evidence" value="ECO:0007669"/>
    <property type="project" value="UniProtKB-KW"/>
</dbReference>
<evidence type="ECO:0000259" key="2">
    <source>
        <dbReference type="Pfam" id="PF23400"/>
    </source>
</evidence>
<dbReference type="PDB" id="6WXY">
    <property type="method" value="X-ray"/>
    <property type="resolution" value="2.10 A"/>
    <property type="chains" value="B/C=1-373"/>
</dbReference>
<dbReference type="Pfam" id="PF23401">
    <property type="entry name" value="HTH_Card1"/>
    <property type="match status" value="1"/>
</dbReference>
<feature type="binding site" evidence="8">
    <location>
        <position position="309"/>
    </location>
    <ligand>
        <name>Mn(2+)</name>
        <dbReference type="ChEBI" id="CHEBI:29035"/>
        <label>4</label>
    </ligand>
</feature>
<dbReference type="PDB" id="6WXW">
    <property type="method" value="X-ray"/>
    <property type="resolution" value="2.32 A"/>
    <property type="chains" value="A/B=1-373"/>
</dbReference>
<feature type="binding site" evidence="8">
    <location>
        <position position="271"/>
    </location>
    <ligand>
        <name>Mn(2+)</name>
        <dbReference type="ChEBI" id="CHEBI:29035"/>
        <label>2</label>
    </ligand>
</feature>
<dbReference type="InterPro" id="IPR056478">
    <property type="entry name" value="HTH_Card1"/>
</dbReference>
<evidence type="ECO:0000313" key="4">
    <source>
        <dbReference type="EMBL" id="AEB15054.1"/>
    </source>
</evidence>
<dbReference type="InterPro" id="IPR056339">
    <property type="entry name" value="CARF_Card1"/>
</dbReference>
<dbReference type="SUPFAM" id="SSF52980">
    <property type="entry name" value="Restriction endonuclease-like"/>
    <property type="match status" value="1"/>
</dbReference>
<accession>F2NWD3</accession>
<evidence type="ECO:0007829" key="8">
    <source>
        <dbReference type="PDB" id="6XL1"/>
    </source>
</evidence>
<evidence type="ECO:0007829" key="7">
    <source>
        <dbReference type="PDB" id="6WXX"/>
    </source>
</evidence>
<protein>
    <recommendedName>
        <fullName evidence="9">DUF1887 family protein</fullName>
    </recommendedName>
</protein>
<dbReference type="AlphaFoldDB" id="F2NWD3"/>
<organism evidence="4 5">
    <name type="scientific">Treponema succinifaciens (strain ATCC 33096 / DSM 2489 / 6091)</name>
    <dbReference type="NCBI Taxonomy" id="869209"/>
    <lineage>
        <taxon>Bacteria</taxon>
        <taxon>Pseudomonadati</taxon>
        <taxon>Spirochaetota</taxon>
        <taxon>Spirochaetia</taxon>
        <taxon>Spirochaetales</taxon>
        <taxon>Treponemataceae</taxon>
        <taxon>Treponema</taxon>
    </lineage>
</organism>
<dbReference type="Pfam" id="PF23400">
    <property type="entry name" value="CARF_Card1"/>
    <property type="match status" value="1"/>
</dbReference>
<keyword evidence="5" id="KW-1185">Reference proteome</keyword>
<dbReference type="eggNOG" id="COG4006">
    <property type="taxonomic scope" value="Bacteria"/>
</dbReference>
<dbReference type="InterPro" id="IPR011335">
    <property type="entry name" value="Restrct_endonuc-II-like"/>
</dbReference>
<dbReference type="GeneID" id="302999306"/>
<dbReference type="RefSeq" id="WP_013702306.1">
    <property type="nucleotide sequence ID" value="NC_015385.1"/>
</dbReference>
<name>F2NWD3_TRES6</name>
<dbReference type="GO" id="GO:0003676">
    <property type="term" value="F:nucleic acid binding"/>
    <property type="evidence" value="ECO:0007669"/>
    <property type="project" value="InterPro"/>
</dbReference>
<reference evidence="4 5" key="1">
    <citation type="journal article" date="2011" name="Stand. Genomic Sci.">
        <title>Complete genome sequence of Treponema succinifaciens type strain (6091).</title>
        <authorList>
            <person name="Han C."/>
            <person name="Gronow S."/>
            <person name="Teshima H."/>
            <person name="Lapidus A."/>
            <person name="Nolan M."/>
            <person name="Lucas S."/>
            <person name="Hammon N."/>
            <person name="Deshpande S."/>
            <person name="Cheng J.F."/>
            <person name="Zeytun A."/>
            <person name="Tapia R."/>
            <person name="Goodwin L."/>
            <person name="Pitluck S."/>
            <person name="Liolios K."/>
            <person name="Pagani I."/>
            <person name="Ivanova N."/>
            <person name="Mavromatis K."/>
            <person name="Mikhailova N."/>
            <person name="Huntemann M."/>
            <person name="Pati A."/>
            <person name="Chen A."/>
            <person name="Palaniappan K."/>
            <person name="Land M."/>
            <person name="Hauser L."/>
            <person name="Brambilla E.M."/>
            <person name="Rohde M."/>
            <person name="Goker M."/>
            <person name="Woyke T."/>
            <person name="Bristow J."/>
            <person name="Eisen J.A."/>
            <person name="Markowitz V."/>
            <person name="Hugenholtz P."/>
            <person name="Kyrpides N.C."/>
            <person name="Klenk H.P."/>
            <person name="Detter J.C."/>
        </authorList>
    </citation>
    <scope>NUCLEOTIDE SEQUENCE [LARGE SCALE GENOMIC DNA]</scope>
    <source>
        <strain evidence="5">ATCC 33096 / DSM 2489 / 6091</strain>
    </source>
</reference>
<dbReference type="KEGG" id="tsu:Tresu_2185"/>
<feature type="binding site" evidence="8">
    <location>
        <position position="83"/>
    </location>
    <ligand>
        <name>Mn(2+)</name>
        <dbReference type="ChEBI" id="CHEBI:29035"/>
        <label>1</label>
    </ligand>
</feature>
<feature type="binding site" evidence="8">
    <location>
        <position position="79"/>
    </location>
    <ligand>
        <name>Mn(2+)</name>
        <dbReference type="ChEBI" id="CHEBI:29035"/>
        <label>1</label>
    </ligand>
</feature>
<sequence>MKETILVNLVSEQTIPNVQFIKWYFNKKQTPMKILLVSTKEMEQKEKSLFIKNALHFSDSFVEWETIHTDGNDISKTENILTDYFRDNEYKNIIVNITGGTKIMSLAAFDFFNNKPNTEIFYQPIGKELQELYPNKQKYDMFEVLSLKEYLDAHGISYKYDNECVKDWNYNKTVYDLCVADNRELIKGMIALQNNSYFNNVYKRKDFLDFTQIEEEKFIAINHPAATKENMIKILQIFGFDVSRIEHKHIRYITGGWFEEYVYQKICNEYHNVDEKNVALNVTIQKGNDKNELDVIYLDKDNKLHVIECKSFVDGNEGNRVLNDALYKLQAIIKSKFGLYVKQHLYTKSIIEKETPLNRAKEFGIDIKDGTQL</sequence>
<feature type="domain" description="Card1 endonuclease" evidence="1">
    <location>
        <begin position="248"/>
        <end position="367"/>
    </location>
</feature>
<evidence type="ECO:0000313" key="5">
    <source>
        <dbReference type="Proteomes" id="UP000006852"/>
    </source>
</evidence>
<keyword evidence="7 8" id="KW-0479">Metal-binding</keyword>
<evidence type="ECO:0000259" key="1">
    <source>
        <dbReference type="Pfam" id="PF09002"/>
    </source>
</evidence>
<feature type="binding site" evidence="7">
    <location>
        <position position="294"/>
    </location>
    <ligand>
        <name>Mn(2+)</name>
        <dbReference type="ChEBI" id="CHEBI:29035"/>
        <label>3</label>
    </ligand>
</feature>
<reference evidence="6 7" key="3">
    <citation type="journal article" date="2021" name="Nature">
        <title>The Card1 nuclease provides defence during typeIII CRISPR immunity.</title>
        <authorList>
            <person name="Rostol J.T."/>
            <person name="Xie W."/>
            <person name="Kuryavyi V."/>
            <person name="Maguin P."/>
            <person name="Kao K."/>
            <person name="Froom R."/>
            <person name="Patel D.J."/>
            <person name="Marraffini L.A."/>
        </authorList>
    </citation>
    <scope>X-RAY CRYSTALLOGRAPHY (1.95 ANGSTROMS) IN COMPLEX WITH MN(2+)</scope>
</reference>
<gene>
    <name evidence="4" type="ordered locus">Tresu_2185</name>
</gene>
<feature type="binding site" evidence="7">
    <location>
        <position position="308"/>
    </location>
    <ligand>
        <name>Mn(2+)</name>
        <dbReference type="ChEBI" id="CHEBI:29035"/>
        <label>3</label>
    </ligand>
</feature>
<dbReference type="STRING" id="869209.Tresu_2185"/>
<dbReference type="OrthoDB" id="9785117at2"/>